<dbReference type="Proteomes" id="UP001163321">
    <property type="component" value="Chromosome 5"/>
</dbReference>
<sequence>MNARPKTKLSIRLALRLNYIQHQHLLWGMQGRGLTQGSWILRWTVMCTGNERGPSVDISVGFASFTSITGSLEEVKKYLVARFRKKASIAYLVDLDEAKAEVNRSFGLC</sequence>
<gene>
    <name evidence="1" type="ORF">PsorP6_009883</name>
</gene>
<name>A0ACC0W025_9STRA</name>
<accession>A0ACC0W025</accession>
<proteinExistence type="predicted"/>
<evidence type="ECO:0000313" key="1">
    <source>
        <dbReference type="EMBL" id="KAI9912143.1"/>
    </source>
</evidence>
<organism evidence="1 2">
    <name type="scientific">Peronosclerospora sorghi</name>
    <dbReference type="NCBI Taxonomy" id="230839"/>
    <lineage>
        <taxon>Eukaryota</taxon>
        <taxon>Sar</taxon>
        <taxon>Stramenopiles</taxon>
        <taxon>Oomycota</taxon>
        <taxon>Peronosporomycetes</taxon>
        <taxon>Peronosporales</taxon>
        <taxon>Peronosporaceae</taxon>
        <taxon>Peronosclerospora</taxon>
    </lineage>
</organism>
<dbReference type="EMBL" id="CM047584">
    <property type="protein sequence ID" value="KAI9912143.1"/>
    <property type="molecule type" value="Genomic_DNA"/>
</dbReference>
<evidence type="ECO:0000313" key="2">
    <source>
        <dbReference type="Proteomes" id="UP001163321"/>
    </source>
</evidence>
<protein>
    <submittedName>
        <fullName evidence="1">Uncharacterized protein</fullName>
    </submittedName>
</protein>
<keyword evidence="2" id="KW-1185">Reference proteome</keyword>
<reference evidence="1 2" key="1">
    <citation type="journal article" date="2022" name="bioRxiv">
        <title>The genome of the oomycete Peronosclerospora sorghi, a cosmopolitan pathogen of maize and sorghum, is inflated with dispersed pseudogenes.</title>
        <authorList>
            <person name="Fletcher K."/>
            <person name="Martin F."/>
            <person name="Isakeit T."/>
            <person name="Cavanaugh K."/>
            <person name="Magill C."/>
            <person name="Michelmore R."/>
        </authorList>
    </citation>
    <scope>NUCLEOTIDE SEQUENCE [LARGE SCALE GENOMIC DNA]</scope>
    <source>
        <strain evidence="1">P6</strain>
    </source>
</reference>
<comment type="caution">
    <text evidence="1">The sequence shown here is derived from an EMBL/GenBank/DDBJ whole genome shotgun (WGS) entry which is preliminary data.</text>
</comment>